<evidence type="ECO:0000259" key="5">
    <source>
        <dbReference type="Pfam" id="PF21000"/>
    </source>
</evidence>
<dbReference type="PANTHER" id="PTHR14790:SF15">
    <property type="entry name" value="RECQ-MEDIATED GENOME INSTABILITY PROTEIN 1"/>
    <property type="match status" value="1"/>
</dbReference>
<dbReference type="SMART" id="SM01161">
    <property type="entry name" value="DUF1767"/>
    <property type="match status" value="1"/>
</dbReference>
<feature type="domain" description="RMI1 N-terminal" evidence="5">
    <location>
        <begin position="16"/>
        <end position="60"/>
    </location>
</feature>
<dbReference type="InterPro" id="IPR042470">
    <property type="entry name" value="RMI1_N_C_sf"/>
</dbReference>
<dbReference type="Pfam" id="PF21000">
    <property type="entry name" value="RMI1_N_N"/>
    <property type="match status" value="1"/>
</dbReference>
<accession>A0A8J9YBP4</accession>
<feature type="compositionally biased region" description="Polar residues" evidence="3">
    <location>
        <begin position="281"/>
        <end position="298"/>
    </location>
</feature>
<keyword evidence="7" id="KW-1185">Reference proteome</keyword>
<dbReference type="GO" id="GO:0000724">
    <property type="term" value="P:double-strand break repair via homologous recombination"/>
    <property type="evidence" value="ECO:0007669"/>
    <property type="project" value="TreeGrafter"/>
</dbReference>
<protein>
    <recommendedName>
        <fullName evidence="2">RecQ-mediated genome instability protein 1</fullName>
    </recommendedName>
</protein>
<evidence type="ECO:0000313" key="6">
    <source>
        <dbReference type="EMBL" id="CAH0720525.1"/>
    </source>
</evidence>
<dbReference type="InterPro" id="IPR013894">
    <property type="entry name" value="RMI1_OB"/>
</dbReference>
<reference evidence="6" key="1">
    <citation type="submission" date="2021-12" db="EMBL/GenBank/DDBJ databases">
        <authorList>
            <person name="Martin H S."/>
        </authorList>
    </citation>
    <scope>NUCLEOTIDE SEQUENCE</scope>
</reference>
<dbReference type="GO" id="GO:0016604">
    <property type="term" value="C:nuclear body"/>
    <property type="evidence" value="ECO:0007669"/>
    <property type="project" value="TreeGrafter"/>
</dbReference>
<dbReference type="Proteomes" id="UP000838878">
    <property type="component" value="Chromosome 2"/>
</dbReference>
<dbReference type="GO" id="GO:0000712">
    <property type="term" value="P:resolution of meiotic recombination intermediates"/>
    <property type="evidence" value="ECO:0007669"/>
    <property type="project" value="TreeGrafter"/>
</dbReference>
<dbReference type="Pfam" id="PF08585">
    <property type="entry name" value="RMI1_N_C"/>
    <property type="match status" value="1"/>
</dbReference>
<dbReference type="OrthoDB" id="341511at2759"/>
<gene>
    <name evidence="6" type="ORF">BINO364_LOCUS6742</name>
</gene>
<dbReference type="AlphaFoldDB" id="A0A8J9YBP4"/>
<feature type="domain" description="RecQ mediated genome instability protein 1 OB-fold" evidence="4">
    <location>
        <begin position="65"/>
        <end position="192"/>
    </location>
</feature>
<dbReference type="InterPro" id="IPR044881">
    <property type="entry name" value="RMI1_N_N_sf"/>
</dbReference>
<feature type="non-terminal residue" evidence="6">
    <location>
        <position position="348"/>
    </location>
</feature>
<evidence type="ECO:0000256" key="3">
    <source>
        <dbReference type="SAM" id="MobiDB-lite"/>
    </source>
</evidence>
<feature type="region of interest" description="Disordered" evidence="3">
    <location>
        <begin position="214"/>
        <end position="334"/>
    </location>
</feature>
<feature type="compositionally biased region" description="Polar residues" evidence="3">
    <location>
        <begin position="236"/>
        <end position="253"/>
    </location>
</feature>
<proteinExistence type="inferred from homology"/>
<dbReference type="Gene3D" id="2.40.50.770">
    <property type="entry name" value="RecQ-mediated genome instability protein Rmi1, C-terminal domain"/>
    <property type="match status" value="1"/>
</dbReference>
<evidence type="ECO:0000256" key="1">
    <source>
        <dbReference type="ARBA" id="ARBA00006395"/>
    </source>
</evidence>
<evidence type="ECO:0000313" key="7">
    <source>
        <dbReference type="Proteomes" id="UP000838878"/>
    </source>
</evidence>
<dbReference type="GO" id="GO:0031422">
    <property type="term" value="C:RecQ family helicase-topoisomerase III complex"/>
    <property type="evidence" value="ECO:0007669"/>
    <property type="project" value="TreeGrafter"/>
</dbReference>
<evidence type="ECO:0000259" key="4">
    <source>
        <dbReference type="Pfam" id="PF08585"/>
    </source>
</evidence>
<dbReference type="InterPro" id="IPR049363">
    <property type="entry name" value="RMI1_N"/>
</dbReference>
<dbReference type="EMBL" id="OV170222">
    <property type="protein sequence ID" value="CAH0720525.1"/>
    <property type="molecule type" value="Genomic_DNA"/>
</dbReference>
<name>A0A8J9YBP4_9NEOP</name>
<dbReference type="PANTHER" id="PTHR14790">
    <property type="entry name" value="RECQ-MEDIATED GENOME INSTABILITY PROTEIN 1 RMI1"/>
    <property type="match status" value="1"/>
</dbReference>
<dbReference type="Gene3D" id="1.10.8.1020">
    <property type="entry name" value="RecQ-mediated genome instability protein 1, N-terminal domain"/>
    <property type="match status" value="1"/>
</dbReference>
<organism evidence="6 7">
    <name type="scientific">Brenthis ino</name>
    <name type="common">lesser marbled fritillary</name>
    <dbReference type="NCBI Taxonomy" id="405034"/>
    <lineage>
        <taxon>Eukaryota</taxon>
        <taxon>Metazoa</taxon>
        <taxon>Ecdysozoa</taxon>
        <taxon>Arthropoda</taxon>
        <taxon>Hexapoda</taxon>
        <taxon>Insecta</taxon>
        <taxon>Pterygota</taxon>
        <taxon>Neoptera</taxon>
        <taxon>Endopterygota</taxon>
        <taxon>Lepidoptera</taxon>
        <taxon>Glossata</taxon>
        <taxon>Ditrysia</taxon>
        <taxon>Papilionoidea</taxon>
        <taxon>Nymphalidae</taxon>
        <taxon>Heliconiinae</taxon>
        <taxon>Argynnini</taxon>
        <taxon>Brenthis</taxon>
    </lineage>
</organism>
<comment type="similarity">
    <text evidence="1">Belongs to the RMI1 family.</text>
</comment>
<sequence length="348" mass="39576">MSSELELIKIILHANHIFVNKSWLHKCHEYLSTSHGNSHNLKEISRKVIEQWLLNDLTETSPGCLPQNLNDNTSELKGVYTLQINTIWNFDFYVNYCLNKIKRSKEEINSAGQHDLGNRNLLLVMTDGVQPIYGHVLEPIKDLWINTVPGCKMRIKGPVHLRKHESSDLLFLILNDGNCELLGGEVDTRMKNSYDDTLKQMILLKIQSVTHRHNGYVGQPSEQLAEVDKRKRSSERSVGSGNKRQKIESVNDSVTHRHNGYVGQPSEQLAEVDKRKRSSERSVGSGNKRQKIESVNDSVTHRHNGYVGQPSEQLAEVDKRKRSSERSVGSGNKRQKIESVNDIVIDLT</sequence>
<evidence type="ECO:0000256" key="2">
    <source>
        <dbReference type="ARBA" id="ARBA00018987"/>
    </source>
</evidence>